<reference evidence="2" key="1">
    <citation type="journal article" date="2017" name="Med. Chem. Commun.">
        <title>Nonomuraea sp. ATCC 55076 harbours the largest actinomycete chromosome to date and the kistamicin biosynthetic gene cluster.</title>
        <authorList>
            <person name="Nazari B."/>
            <person name="Forneris C.C."/>
            <person name="Gibson M.I."/>
            <person name="Moon K."/>
            <person name="Schramma K.R."/>
            <person name="Seyedsayamdost M.R."/>
        </authorList>
    </citation>
    <scope>NUCLEOTIDE SEQUENCE [LARGE SCALE GENOMIC DNA]</scope>
    <source>
        <strain evidence="2">ATCC 55076</strain>
    </source>
</reference>
<dbReference type="InterPro" id="IPR025591">
    <property type="entry name" value="RloB"/>
</dbReference>
<dbReference type="EMBL" id="CP017717">
    <property type="protein sequence ID" value="AQZ66331.1"/>
    <property type="molecule type" value="Genomic_DNA"/>
</dbReference>
<evidence type="ECO:0008006" key="3">
    <source>
        <dbReference type="Google" id="ProtNLM"/>
    </source>
</evidence>
<accession>A0A1V0A7Z6</accession>
<dbReference type="AlphaFoldDB" id="A0A1V0A7Z6"/>
<evidence type="ECO:0000313" key="2">
    <source>
        <dbReference type="Proteomes" id="UP000190797"/>
    </source>
</evidence>
<keyword evidence="2" id="KW-1185">Reference proteome</keyword>
<proteinExistence type="predicted"/>
<organism evidence="1 2">
    <name type="scientific">[Actinomadura] parvosata subsp. kistnae</name>
    <dbReference type="NCBI Taxonomy" id="1909395"/>
    <lineage>
        <taxon>Bacteria</taxon>
        <taxon>Bacillati</taxon>
        <taxon>Actinomycetota</taxon>
        <taxon>Actinomycetes</taxon>
        <taxon>Streptosporangiales</taxon>
        <taxon>Streptosporangiaceae</taxon>
        <taxon>Nonomuraea</taxon>
    </lineage>
</organism>
<sequence length="156" mass="17548">MPTKGNSHSIVRYAINDTGLARRSDIDFQRGDQVWCVFDVEAPQCHPGIEEAEKLASKYGIKLAVSNPCFELWLLLHFQEQRAYLTTANACTKLAVHLPDYNKRISFDAFAELYSGGRSRAVDLGAKFGEAANLVERNPWSSVWVLVDHIKSFSNE</sequence>
<dbReference type="STRING" id="1909395.BKM31_37090"/>
<protein>
    <recommendedName>
        <fullName evidence="3">RloB-like protein</fullName>
    </recommendedName>
</protein>
<dbReference type="Proteomes" id="UP000190797">
    <property type="component" value="Chromosome"/>
</dbReference>
<evidence type="ECO:0000313" key="1">
    <source>
        <dbReference type="EMBL" id="AQZ66331.1"/>
    </source>
</evidence>
<dbReference type="Pfam" id="PF13707">
    <property type="entry name" value="RloB"/>
    <property type="match status" value="1"/>
</dbReference>
<name>A0A1V0A7Z6_9ACTN</name>
<gene>
    <name evidence="1" type="ORF">BKM31_37090</name>
</gene>
<dbReference type="KEGG" id="noa:BKM31_37090"/>